<evidence type="ECO:0000256" key="7">
    <source>
        <dbReference type="ARBA" id="ARBA00066388"/>
    </source>
</evidence>
<dbReference type="EC" id="7.6.2.9" evidence="7"/>
<dbReference type="GO" id="GO:0016887">
    <property type="term" value="F:ATP hydrolysis activity"/>
    <property type="evidence" value="ECO:0007669"/>
    <property type="project" value="InterPro"/>
</dbReference>
<dbReference type="Gene3D" id="2.40.50.100">
    <property type="match status" value="1"/>
</dbReference>
<dbReference type="InterPro" id="IPR017871">
    <property type="entry name" value="ABC_transporter-like_CS"/>
</dbReference>
<dbReference type="eggNOG" id="COG3842">
    <property type="taxonomic scope" value="Bacteria"/>
</dbReference>
<evidence type="ECO:0000313" key="9">
    <source>
        <dbReference type="EMBL" id="EHR50784.1"/>
    </source>
</evidence>
<keyword evidence="6" id="KW-0472">Membrane</keyword>
<dbReference type="InterPro" id="IPR003593">
    <property type="entry name" value="AAA+_ATPase"/>
</dbReference>
<evidence type="ECO:0000256" key="4">
    <source>
        <dbReference type="ARBA" id="ARBA00022840"/>
    </source>
</evidence>
<dbReference type="Proteomes" id="UP000004926">
    <property type="component" value="Chromosome"/>
</dbReference>
<dbReference type="InterPro" id="IPR027417">
    <property type="entry name" value="P-loop_NTPase"/>
</dbReference>
<dbReference type="PANTHER" id="PTHR43875">
    <property type="entry name" value="MALTODEXTRIN IMPORT ATP-BINDING PROTEIN MSMX"/>
    <property type="match status" value="1"/>
</dbReference>
<dbReference type="Pfam" id="PF08402">
    <property type="entry name" value="TOBE_2"/>
    <property type="match status" value="1"/>
</dbReference>
<dbReference type="GO" id="GO:0005524">
    <property type="term" value="F:ATP binding"/>
    <property type="evidence" value="ECO:0007669"/>
    <property type="project" value="UniProtKB-KW"/>
</dbReference>
<dbReference type="InterPro" id="IPR003439">
    <property type="entry name" value="ABC_transporter-like_ATP-bd"/>
</dbReference>
<dbReference type="EMBL" id="CM001439">
    <property type="protein sequence ID" value="EHR50784.1"/>
    <property type="molecule type" value="Genomic_DNA"/>
</dbReference>
<dbReference type="SMART" id="SM00382">
    <property type="entry name" value="AAA"/>
    <property type="match status" value="1"/>
</dbReference>
<evidence type="ECO:0000256" key="6">
    <source>
        <dbReference type="ARBA" id="ARBA00023136"/>
    </source>
</evidence>
<evidence type="ECO:0000313" key="10">
    <source>
        <dbReference type="Proteomes" id="UP000004926"/>
    </source>
</evidence>
<dbReference type="InterPro" id="IPR008995">
    <property type="entry name" value="Mo/tungstate-bd_C_term_dom"/>
</dbReference>
<evidence type="ECO:0000256" key="5">
    <source>
        <dbReference type="ARBA" id="ARBA00022967"/>
    </source>
</evidence>
<keyword evidence="1" id="KW-0813">Transport</keyword>
<dbReference type="InterPro" id="IPR013611">
    <property type="entry name" value="Transp-assoc_OB_typ2"/>
</dbReference>
<dbReference type="AlphaFoldDB" id="H5WZQ2"/>
<evidence type="ECO:0000256" key="3">
    <source>
        <dbReference type="ARBA" id="ARBA00022741"/>
    </source>
</evidence>
<dbReference type="PROSITE" id="PS00211">
    <property type="entry name" value="ABC_TRANSPORTER_1"/>
    <property type="match status" value="1"/>
</dbReference>
<accession>H5WZQ2</accession>
<feature type="domain" description="ABC transporter" evidence="8">
    <location>
        <begin position="14"/>
        <end position="258"/>
    </location>
</feature>
<organism evidence="9 10">
    <name type="scientific">Saccharomonospora marina XMU15</name>
    <dbReference type="NCBI Taxonomy" id="882083"/>
    <lineage>
        <taxon>Bacteria</taxon>
        <taxon>Bacillati</taxon>
        <taxon>Actinomycetota</taxon>
        <taxon>Actinomycetes</taxon>
        <taxon>Pseudonocardiales</taxon>
        <taxon>Pseudonocardiaceae</taxon>
        <taxon>Saccharomonospora</taxon>
    </lineage>
</organism>
<dbReference type="SUPFAM" id="SSF52540">
    <property type="entry name" value="P-loop containing nucleoside triphosphate hydrolases"/>
    <property type="match status" value="1"/>
</dbReference>
<dbReference type="GO" id="GO:0055052">
    <property type="term" value="C:ATP-binding cassette (ABC) transporter complex, substrate-binding subunit-containing"/>
    <property type="evidence" value="ECO:0007669"/>
    <property type="project" value="TreeGrafter"/>
</dbReference>
<dbReference type="PANTHER" id="PTHR43875:SF15">
    <property type="entry name" value="TREHALOSE IMPORT ATP-BINDING PROTEIN SUGC"/>
    <property type="match status" value="1"/>
</dbReference>
<sequence>MDVLPKRDKPDPVVRVSGLAKRFRRRDGSTVPAIDQVSFDVEPGDFVVLLGPSGCGKTTLLRSIAGLETPDEGSISFGGTVRFCSASRINVPPERRGVSMVFQSYALWPHMTALSNVAYPLQSRADSRRDKAEIARRARAALKLVGIAELEGQYAAQLSGGQQQRVALARALVSNDSLVLFDEPLSNVDAKVREQLRIELLTLQRELGFAALFVTHDQAEAMQLGNRIAVLQAGRIVQLASPLEVYTRPANRYVASFVGTMNEALGKVTAIKADTAVVDTDLGTVTGRLGAGRIGVGDRVAAMWRPENCTLSTCDPVAANRFRGRVRASLFVGPYTEQVVGIGDRELRVQVPGAGLLDAGSDVWVEVSEVDVLVLPAEDA</sequence>
<dbReference type="OrthoDB" id="4533303at2"/>
<dbReference type="InterPro" id="IPR047641">
    <property type="entry name" value="ABC_transpr_MalK/UgpC-like"/>
</dbReference>
<dbReference type="RefSeq" id="WP_009154169.1">
    <property type="nucleotide sequence ID" value="NZ_CM001439.1"/>
</dbReference>
<gene>
    <name evidence="9" type="ORF">SacmaDRAFT_2541</name>
</gene>
<dbReference type="FunFam" id="3.40.50.300:FF:000425">
    <property type="entry name" value="Probable ABC transporter, ATP-binding subunit"/>
    <property type="match status" value="1"/>
</dbReference>
<evidence type="ECO:0000256" key="2">
    <source>
        <dbReference type="ARBA" id="ARBA00022475"/>
    </source>
</evidence>
<keyword evidence="2" id="KW-1003">Cell membrane</keyword>
<protein>
    <recommendedName>
        <fullName evidence="7">ABC-type quaternary amine transporter</fullName>
        <ecNumber evidence="7">7.6.2.9</ecNumber>
    </recommendedName>
</protein>
<keyword evidence="5" id="KW-1278">Translocase</keyword>
<dbReference type="Gene3D" id="3.40.50.300">
    <property type="entry name" value="P-loop containing nucleotide triphosphate hydrolases"/>
    <property type="match status" value="1"/>
</dbReference>
<name>H5WZQ2_9PSEU</name>
<reference evidence="9 10" key="1">
    <citation type="journal article" date="2012" name="Stand. Genomic Sci.">
        <title>Genome sequence of the ocean sediment bacterium Saccharomonospora marina type strain (XMU15(T)).</title>
        <authorList>
            <person name="Klenk H.P."/>
            <person name="Lu M."/>
            <person name="Lucas S."/>
            <person name="Lapidus A."/>
            <person name="Copeland A."/>
            <person name="Pitluck S."/>
            <person name="Goodwin L.A."/>
            <person name="Han C."/>
            <person name="Tapia R."/>
            <person name="Brambilla E.M."/>
            <person name="Potter G."/>
            <person name="Land M."/>
            <person name="Ivanova N."/>
            <person name="Rohde M."/>
            <person name="Goker M."/>
            <person name="Detter J.C."/>
            <person name="Li W.J."/>
            <person name="Kyrpides N.C."/>
            <person name="Woyke T."/>
        </authorList>
    </citation>
    <scope>NUCLEOTIDE SEQUENCE [LARGE SCALE GENOMIC DNA]</scope>
    <source>
        <strain evidence="9 10">XMU15</strain>
    </source>
</reference>
<dbReference type="GO" id="GO:0015418">
    <property type="term" value="F:ABC-type quaternary ammonium compound transporting activity"/>
    <property type="evidence" value="ECO:0007669"/>
    <property type="project" value="UniProtKB-EC"/>
</dbReference>
<evidence type="ECO:0000259" key="8">
    <source>
        <dbReference type="PROSITE" id="PS50893"/>
    </source>
</evidence>
<keyword evidence="10" id="KW-1185">Reference proteome</keyword>
<dbReference type="SUPFAM" id="SSF50331">
    <property type="entry name" value="MOP-like"/>
    <property type="match status" value="1"/>
</dbReference>
<proteinExistence type="predicted"/>
<keyword evidence="3" id="KW-0547">Nucleotide-binding</keyword>
<dbReference type="HOGENOM" id="CLU_000604_1_1_11"/>
<dbReference type="Pfam" id="PF00005">
    <property type="entry name" value="ABC_tran"/>
    <property type="match status" value="1"/>
</dbReference>
<dbReference type="STRING" id="882083.SacmaDRAFT_2541"/>
<evidence type="ECO:0000256" key="1">
    <source>
        <dbReference type="ARBA" id="ARBA00022448"/>
    </source>
</evidence>
<keyword evidence="4" id="KW-0067">ATP-binding</keyword>
<dbReference type="PROSITE" id="PS50893">
    <property type="entry name" value="ABC_TRANSPORTER_2"/>
    <property type="match status" value="1"/>
</dbReference>